<dbReference type="AlphaFoldDB" id="A0A0B8QAD2"/>
<keyword evidence="1" id="KW-0812">Transmembrane</keyword>
<reference evidence="2 3" key="1">
    <citation type="submission" date="2015-01" db="EMBL/GenBank/DDBJ databases">
        <title>Vibrio sp. C94 JCM 19241 whole genome shotgun sequence.</title>
        <authorList>
            <person name="Sawabe T."/>
            <person name="Meirelles P."/>
            <person name="Feng G."/>
            <person name="Sayaka M."/>
            <person name="Hattori M."/>
            <person name="Ohkuma M."/>
        </authorList>
    </citation>
    <scope>NUCLEOTIDE SEQUENCE [LARGE SCALE GENOMIC DNA]</scope>
    <source>
        <strain evidence="3">JCM 19241</strain>
    </source>
</reference>
<comment type="caution">
    <text evidence="2">The sequence shown here is derived from an EMBL/GenBank/DDBJ whole genome shotgun (WGS) entry which is preliminary data.</text>
</comment>
<name>A0A0B8QAD2_9VIBR</name>
<proteinExistence type="predicted"/>
<evidence type="ECO:0000313" key="3">
    <source>
        <dbReference type="Proteomes" id="UP000031666"/>
    </source>
</evidence>
<keyword evidence="1" id="KW-1133">Transmembrane helix</keyword>
<sequence>MLSNLPAFIIAMSLLTITPGLDTLLVIRNTTRGGLRDGFVTSLGICLGFMFTLLGQPLVWQPLLAKRQRCLQD</sequence>
<keyword evidence="1" id="KW-0472">Membrane</keyword>
<dbReference type="EMBL" id="BBSC01000004">
    <property type="protein sequence ID" value="GAM75561.1"/>
    <property type="molecule type" value="Genomic_DNA"/>
</dbReference>
<dbReference type="STRING" id="1481914.JCM19241_3473"/>
<protein>
    <submittedName>
        <fullName evidence="2">Putative threonine efflux protein</fullName>
    </submittedName>
</protein>
<evidence type="ECO:0000256" key="1">
    <source>
        <dbReference type="SAM" id="Phobius"/>
    </source>
</evidence>
<organism evidence="2 3">
    <name type="scientific">Vibrio ishigakensis</name>
    <dbReference type="NCBI Taxonomy" id="1481914"/>
    <lineage>
        <taxon>Bacteria</taxon>
        <taxon>Pseudomonadati</taxon>
        <taxon>Pseudomonadota</taxon>
        <taxon>Gammaproteobacteria</taxon>
        <taxon>Vibrionales</taxon>
        <taxon>Vibrionaceae</taxon>
        <taxon>Vibrio</taxon>
    </lineage>
</organism>
<feature type="transmembrane region" description="Helical" evidence="1">
    <location>
        <begin position="39"/>
        <end position="59"/>
    </location>
</feature>
<evidence type="ECO:0000313" key="2">
    <source>
        <dbReference type="EMBL" id="GAM75561.1"/>
    </source>
</evidence>
<gene>
    <name evidence="2" type="ORF">JCM19241_3473</name>
</gene>
<dbReference type="Proteomes" id="UP000031666">
    <property type="component" value="Unassembled WGS sequence"/>
</dbReference>
<accession>A0A0B8QAD2</accession>
<reference evidence="2 3" key="2">
    <citation type="submission" date="2015-01" db="EMBL/GenBank/DDBJ databases">
        <authorList>
            <consortium name="NBRP consortium"/>
            <person name="Sawabe T."/>
            <person name="Meirelles P."/>
            <person name="Feng G."/>
            <person name="Sayaka M."/>
            <person name="Hattori M."/>
            <person name="Ohkuma M."/>
        </authorList>
    </citation>
    <scope>NUCLEOTIDE SEQUENCE [LARGE SCALE GENOMIC DNA]</scope>
    <source>
        <strain evidence="3">JCM 19241</strain>
    </source>
</reference>
<feature type="transmembrane region" description="Helical" evidence="1">
    <location>
        <begin position="6"/>
        <end position="27"/>
    </location>
</feature>